<dbReference type="PANTHER" id="PTHR33376">
    <property type="match status" value="1"/>
</dbReference>
<comment type="caution">
    <text evidence="3">The sequence shown here is derived from an EMBL/GenBank/DDBJ whole genome shotgun (WGS) entry which is preliminary data.</text>
</comment>
<dbReference type="CDD" id="cd13601">
    <property type="entry name" value="PBP2_TRAP_DctP1_3_4_like"/>
    <property type="match status" value="1"/>
</dbReference>
<name>A0ABS2N6T8_9BACI</name>
<protein>
    <submittedName>
        <fullName evidence="3">TRAP-type C4-dicarboxylate transport system substrate-binding protein</fullName>
    </submittedName>
</protein>
<dbReference type="NCBIfam" id="NF037995">
    <property type="entry name" value="TRAP_S1"/>
    <property type="match status" value="1"/>
</dbReference>
<dbReference type="PANTHER" id="PTHR33376:SF15">
    <property type="entry name" value="BLL6794 PROTEIN"/>
    <property type="match status" value="1"/>
</dbReference>
<feature type="signal peptide" evidence="2">
    <location>
        <begin position="1"/>
        <end position="21"/>
    </location>
</feature>
<accession>A0ABS2N6T8</accession>
<organism evidence="3 4">
    <name type="scientific">Rossellomorea pakistanensis</name>
    <dbReference type="NCBI Taxonomy" id="992288"/>
    <lineage>
        <taxon>Bacteria</taxon>
        <taxon>Bacillati</taxon>
        <taxon>Bacillota</taxon>
        <taxon>Bacilli</taxon>
        <taxon>Bacillales</taxon>
        <taxon>Bacillaceae</taxon>
        <taxon>Rossellomorea</taxon>
    </lineage>
</organism>
<dbReference type="SUPFAM" id="SSF53850">
    <property type="entry name" value="Periplasmic binding protein-like II"/>
    <property type="match status" value="1"/>
</dbReference>
<dbReference type="Proteomes" id="UP001646157">
    <property type="component" value="Unassembled WGS sequence"/>
</dbReference>
<evidence type="ECO:0000313" key="3">
    <source>
        <dbReference type="EMBL" id="MBM7583562.1"/>
    </source>
</evidence>
<dbReference type="Pfam" id="PF03480">
    <property type="entry name" value="DctP"/>
    <property type="match status" value="1"/>
</dbReference>
<dbReference type="EMBL" id="JAFBDZ010000001">
    <property type="protein sequence ID" value="MBM7583562.1"/>
    <property type="molecule type" value="Genomic_DNA"/>
</dbReference>
<dbReference type="InterPro" id="IPR018389">
    <property type="entry name" value="DctP_fam"/>
</dbReference>
<keyword evidence="4" id="KW-1185">Reference proteome</keyword>
<keyword evidence="1 2" id="KW-0732">Signal</keyword>
<evidence type="ECO:0000256" key="1">
    <source>
        <dbReference type="ARBA" id="ARBA00022729"/>
    </source>
</evidence>
<dbReference type="PROSITE" id="PS51257">
    <property type="entry name" value="PROKAR_LIPOPROTEIN"/>
    <property type="match status" value="1"/>
</dbReference>
<evidence type="ECO:0000313" key="4">
    <source>
        <dbReference type="Proteomes" id="UP001646157"/>
    </source>
</evidence>
<dbReference type="Gene3D" id="3.40.190.170">
    <property type="entry name" value="Bacterial extracellular solute-binding protein, family 7"/>
    <property type="match status" value="1"/>
</dbReference>
<proteinExistence type="predicted"/>
<dbReference type="RefSeq" id="WP_205167830.1">
    <property type="nucleotide sequence ID" value="NZ_JAFBDZ010000001.1"/>
</dbReference>
<dbReference type="InterPro" id="IPR038404">
    <property type="entry name" value="TRAP_DctP_sf"/>
</dbReference>
<evidence type="ECO:0000256" key="2">
    <source>
        <dbReference type="SAM" id="SignalP"/>
    </source>
</evidence>
<feature type="chain" id="PRO_5046149069" evidence="2">
    <location>
        <begin position="22"/>
        <end position="349"/>
    </location>
</feature>
<gene>
    <name evidence="3" type="ORF">JOC86_000099</name>
</gene>
<sequence>MKGKKWGISVVLLVIMMVVSACGQSAAQQKDQTAESKDGVITLKVADSFPTSHNLSQEGAVYWMDRVEELTDGKVKFEYFPAEQLGKADDLLDAAKNKVADVAYVGIGYVADKLPLSGVGELPNAFDTSVKGTKAYWKVTQDILLEEEFLKNGIRPVYAVTLPPYQVMTTQKPVKELSDMKGIKVRSGGGAQSLTIEKLGGTPVSMPAPEIYTAMERKTIDGTVFALPSVKPYQLEEQLKYITENANLGSFIVSYCINENVWQSLPDDVKAAMTKAGGETMEHLSQYLDDLTEKEKKEFMAKGIEFTEVDEEAIQKKTKAVWDDWAKELNKRGLAATKVVDSFREALEE</sequence>
<reference evidence="3 4" key="1">
    <citation type="submission" date="2021-01" db="EMBL/GenBank/DDBJ databases">
        <title>Genomic Encyclopedia of Type Strains, Phase IV (KMG-IV): sequencing the most valuable type-strain genomes for metagenomic binning, comparative biology and taxonomic classification.</title>
        <authorList>
            <person name="Goeker M."/>
        </authorList>
    </citation>
    <scope>NUCLEOTIDE SEQUENCE [LARGE SCALE GENOMIC DNA]</scope>
    <source>
        <strain evidence="3 4">DSM 24834</strain>
    </source>
</reference>